<feature type="transmembrane region" description="Helical" evidence="1">
    <location>
        <begin position="39"/>
        <end position="63"/>
    </location>
</feature>
<dbReference type="Ensembl" id="ENSSSCT00050047554.1">
    <property type="protein sequence ID" value="ENSSSCP00050019734.1"/>
    <property type="gene ID" value="ENSSSCG00050035384.1"/>
</dbReference>
<name>A0A8D1M9W0_PIG</name>
<dbReference type="AlphaFoldDB" id="A0A8D1M9W0"/>
<protein>
    <submittedName>
        <fullName evidence="2">Uncharacterized protein</fullName>
    </submittedName>
</protein>
<keyword evidence="1" id="KW-1133">Transmembrane helix</keyword>
<evidence type="ECO:0000256" key="1">
    <source>
        <dbReference type="SAM" id="Phobius"/>
    </source>
</evidence>
<evidence type="ECO:0000313" key="2">
    <source>
        <dbReference type="Ensembl" id="ENSSSCP00050019734.1"/>
    </source>
</evidence>
<dbReference type="Proteomes" id="UP000694571">
    <property type="component" value="Unplaced"/>
</dbReference>
<keyword evidence="1" id="KW-0472">Membrane</keyword>
<proteinExistence type="predicted"/>
<feature type="transmembrane region" description="Helical" evidence="1">
    <location>
        <begin position="12"/>
        <end position="33"/>
    </location>
</feature>
<accession>A0A8D1M9W0</accession>
<sequence length="127" mass="14120">MHISSSIHVDAKGIILFFFTAEWCSIVYIYHIFLINSSLSGHLGCFHVLAIVNSAAVNIRVYVSFSAKVLSGYMPRSGIAVSYGSSIFSFLRNLHTVFHSGCTSLHSHQQCRGFPFLYTLSSICYLC</sequence>
<keyword evidence="1" id="KW-0812">Transmembrane</keyword>
<organism evidence="2 3">
    <name type="scientific">Sus scrofa</name>
    <name type="common">Pig</name>
    <dbReference type="NCBI Taxonomy" id="9823"/>
    <lineage>
        <taxon>Eukaryota</taxon>
        <taxon>Metazoa</taxon>
        <taxon>Chordata</taxon>
        <taxon>Craniata</taxon>
        <taxon>Vertebrata</taxon>
        <taxon>Euteleostomi</taxon>
        <taxon>Mammalia</taxon>
        <taxon>Eutheria</taxon>
        <taxon>Laurasiatheria</taxon>
        <taxon>Artiodactyla</taxon>
        <taxon>Suina</taxon>
        <taxon>Suidae</taxon>
        <taxon>Sus</taxon>
    </lineage>
</organism>
<evidence type="ECO:0000313" key="3">
    <source>
        <dbReference type="Proteomes" id="UP000694571"/>
    </source>
</evidence>
<reference evidence="2" key="1">
    <citation type="submission" date="2025-08" db="UniProtKB">
        <authorList>
            <consortium name="Ensembl"/>
        </authorList>
    </citation>
    <scope>IDENTIFICATION</scope>
</reference>